<gene>
    <name evidence="1" type="ORF">DICVIV_12113</name>
</gene>
<keyword evidence="2" id="KW-1185">Reference proteome</keyword>
<dbReference type="Proteomes" id="UP000053766">
    <property type="component" value="Unassembled WGS sequence"/>
</dbReference>
<sequence>MECKGGKVYDIDNVRDMEQCREACREFDCAAVNLFQLSEFYFKCEILADVYTMIPARGAACYYASDIDPYGGGSYVYGR</sequence>
<protein>
    <recommendedName>
        <fullName evidence="3">PAN domain protein</fullName>
    </recommendedName>
</protein>
<evidence type="ECO:0000313" key="1">
    <source>
        <dbReference type="EMBL" id="KJH41909.1"/>
    </source>
</evidence>
<dbReference type="OrthoDB" id="5837354at2759"/>
<dbReference type="EMBL" id="KN716739">
    <property type="protein sequence ID" value="KJH41909.1"/>
    <property type="molecule type" value="Genomic_DNA"/>
</dbReference>
<dbReference type="AlphaFoldDB" id="A0A0D8XE26"/>
<organism evidence="1 2">
    <name type="scientific">Dictyocaulus viviparus</name>
    <name type="common">Bovine lungworm</name>
    <dbReference type="NCBI Taxonomy" id="29172"/>
    <lineage>
        <taxon>Eukaryota</taxon>
        <taxon>Metazoa</taxon>
        <taxon>Ecdysozoa</taxon>
        <taxon>Nematoda</taxon>
        <taxon>Chromadorea</taxon>
        <taxon>Rhabditida</taxon>
        <taxon>Rhabditina</taxon>
        <taxon>Rhabditomorpha</taxon>
        <taxon>Strongyloidea</taxon>
        <taxon>Metastrongylidae</taxon>
        <taxon>Dictyocaulus</taxon>
    </lineage>
</organism>
<reference evidence="1 2" key="1">
    <citation type="submission" date="2013-11" db="EMBL/GenBank/DDBJ databases">
        <title>Draft genome of the bovine lungworm Dictyocaulus viviparus.</title>
        <authorList>
            <person name="Mitreva M."/>
        </authorList>
    </citation>
    <scope>NUCLEOTIDE SEQUENCE [LARGE SCALE GENOMIC DNA]</scope>
    <source>
        <strain evidence="1 2">HannoverDv2000</strain>
    </source>
</reference>
<accession>A0A0D8XE26</accession>
<reference evidence="2" key="2">
    <citation type="journal article" date="2016" name="Sci. Rep.">
        <title>Dictyocaulus viviparus genome, variome and transcriptome elucidate lungworm biology and support future intervention.</title>
        <authorList>
            <person name="McNulty S.N."/>
            <person name="Strube C."/>
            <person name="Rosa B.A."/>
            <person name="Martin J.C."/>
            <person name="Tyagi R."/>
            <person name="Choi Y.J."/>
            <person name="Wang Q."/>
            <person name="Hallsworth Pepin K."/>
            <person name="Zhang X."/>
            <person name="Ozersky P."/>
            <person name="Wilson R.K."/>
            <person name="Sternberg P.W."/>
            <person name="Gasser R.B."/>
            <person name="Mitreva M."/>
        </authorList>
    </citation>
    <scope>NUCLEOTIDE SEQUENCE [LARGE SCALE GENOMIC DNA]</scope>
    <source>
        <strain evidence="2">HannoverDv2000</strain>
    </source>
</reference>
<evidence type="ECO:0000313" key="2">
    <source>
        <dbReference type="Proteomes" id="UP000053766"/>
    </source>
</evidence>
<evidence type="ECO:0008006" key="3">
    <source>
        <dbReference type="Google" id="ProtNLM"/>
    </source>
</evidence>
<proteinExistence type="predicted"/>
<name>A0A0D8XE26_DICVI</name>